<dbReference type="InterPro" id="IPR036028">
    <property type="entry name" value="SH3-like_dom_sf"/>
</dbReference>
<feature type="domain" description="SH3" evidence="4">
    <location>
        <begin position="110"/>
        <end position="172"/>
    </location>
</feature>
<proteinExistence type="predicted"/>
<evidence type="ECO:0000313" key="6">
    <source>
        <dbReference type="WBParaSite" id="MCU_003878-RA"/>
    </source>
</evidence>
<dbReference type="InterPro" id="IPR036860">
    <property type="entry name" value="SH2_dom_sf"/>
</dbReference>
<reference evidence="6" key="1">
    <citation type="submission" date="2019-11" db="UniProtKB">
        <authorList>
            <consortium name="WormBaseParasite"/>
        </authorList>
    </citation>
    <scope>IDENTIFICATION</scope>
</reference>
<protein>
    <submittedName>
        <fullName evidence="6">Ras-GAP domain-containing protein</fullName>
    </submittedName>
</protein>
<keyword evidence="1 2" id="KW-0728">SH3 domain</keyword>
<feature type="region of interest" description="Disordered" evidence="3">
    <location>
        <begin position="460"/>
        <end position="493"/>
    </location>
</feature>
<sequence>MASDHCAGNAGQWVIPEVPDCFHGELTRQEAEKRLLRFSIPNSYLLRLSVYENEETGQISLLVPRLQSFQLGERLFQCLKCILSRYYQCPIVPGEYLRVPIPPCSPPQEFYTRRVRATRRYEPPCNLRLGCKPGDEFLIVDDESHPDWMLATSVQTRQSGYLPKFCLEKVYPNIIERLSFFHEDSTSLEHQELLKQNGPFSYLLRLCDSDPGLYTLLVYDGTRILKYKIATSVVWWATVSPINASQTASNGAEGDGDENGGGASCVNPVIQPFTKPLYESVVKIRYNNLWYTSVENVVAAIEAQFNQSTSPYQPCPIELKPVQRGPKLTPSQDSIYMAVSFNRRPPSPRAVIEIHGELSLWLPPKKKWKPLYASLDGEQSIITLTDGDKRKPERIDLSRCDFFPVHPLMFDKPHCFGLLLSSTGEREDYVFAVEPPNSFNPFASAGGGFSVGSLSSTNASTPSIQSSSSARTQHGAGNTSSGPTSSSTNAFLSGGTTDLDPQAYAGRSDSSGTSEVPAGCQRFYGLSNAAGSSWSKTLNYPAVNLSSVAGAVGKTAGGGSCGGPSLTDLAYVRWLKALAAHCRNTRAESAVDADPERRRSEVRCFRTLEVKLTNAKLHPMPPSGRREVAVYSVFVDGLEIARAYSGATNQTITFEEFPCGYKKVEVTYREDKKKRQPLVLAELDLTAQQPTNVASGSTASQQSLLGSSASVDLSASAGTVGSRSSAGGCDSPESQPPPLPKPTFSPKPICSFRESVSPHATLTYRELYVLPFQCYDKLRKVITSHLESELVPVCTYMWEVLASDQNNFQSSLLLACIESKRHLELIVNLLKAIIPSDNPSGAFRSNALGQLIMDQYMNMVCSDWRQNCFRRVFNEVAKGAPVALSSASPPTACTVPARTVKGSTGWEKYPTSDVCEPSSSSSGSFSTHSTSELHRVATCPAQHHSDASPVTSQVFSLSTPRASNYSSQAEWYCSLVELLIEDLLEYAKEFPLQIRWIYSELQKCPELQSTNVVLCNLLFLRGLCPSLCKGCDVSGAESPALRDSKALKTVAKYLIALTSQKPNVSENSLPPDVFTSCRSKLLNKFASHVLSPLSTEELKRLEGLYIEEAMRASASSMSRELAQLASYFQLVFLSDSTPGSGGNWEDTPTLLNREQLAVIQRPNAPHLRESLLELNKLTPTTSAPVPHHHTEMPMAMTPHPKLSAGLMKGLSGIFASSSGSASKGTGASPSNASSM</sequence>
<evidence type="ECO:0000259" key="4">
    <source>
        <dbReference type="PROSITE" id="PS50002"/>
    </source>
</evidence>
<dbReference type="InterPro" id="IPR008936">
    <property type="entry name" value="Rho_GTPase_activation_prot"/>
</dbReference>
<name>A0A5K3EXB8_MESCO</name>
<feature type="compositionally biased region" description="Low complexity" evidence="3">
    <location>
        <begin position="460"/>
        <end position="490"/>
    </location>
</feature>
<evidence type="ECO:0000256" key="1">
    <source>
        <dbReference type="ARBA" id="ARBA00022443"/>
    </source>
</evidence>
<feature type="domain" description="Ras-GAP" evidence="5">
    <location>
        <begin position="836"/>
        <end position="1059"/>
    </location>
</feature>
<dbReference type="InterPro" id="IPR001936">
    <property type="entry name" value="RasGAP_dom"/>
</dbReference>
<dbReference type="Gene3D" id="1.10.506.10">
    <property type="entry name" value="GTPase Activation - p120gap, domain 1"/>
    <property type="match status" value="1"/>
</dbReference>
<evidence type="ECO:0000259" key="5">
    <source>
        <dbReference type="PROSITE" id="PS50018"/>
    </source>
</evidence>
<evidence type="ECO:0000256" key="2">
    <source>
        <dbReference type="PROSITE-ProRule" id="PRU00192"/>
    </source>
</evidence>
<feature type="compositionally biased region" description="Pro residues" evidence="3">
    <location>
        <begin position="734"/>
        <end position="744"/>
    </location>
</feature>
<dbReference type="SMART" id="SM00326">
    <property type="entry name" value="SH3"/>
    <property type="match status" value="1"/>
</dbReference>
<feature type="region of interest" description="Disordered" evidence="3">
    <location>
        <begin position="717"/>
        <end position="744"/>
    </location>
</feature>
<dbReference type="WBParaSite" id="MCU_003878-RA">
    <property type="protein sequence ID" value="MCU_003878-RA"/>
    <property type="gene ID" value="MCU_003878"/>
</dbReference>
<dbReference type="InterPro" id="IPR001452">
    <property type="entry name" value="SH3_domain"/>
</dbReference>
<accession>A0A5K3EXB8</accession>
<dbReference type="AlphaFoldDB" id="A0A5K3EXB8"/>
<dbReference type="SUPFAM" id="SSF55550">
    <property type="entry name" value="SH2 domain"/>
    <property type="match status" value="2"/>
</dbReference>
<dbReference type="SUPFAM" id="SSF50044">
    <property type="entry name" value="SH3-domain"/>
    <property type="match status" value="1"/>
</dbReference>
<organism evidence="6">
    <name type="scientific">Mesocestoides corti</name>
    <name type="common">Flatworm</name>
    <dbReference type="NCBI Taxonomy" id="53468"/>
    <lineage>
        <taxon>Eukaryota</taxon>
        <taxon>Metazoa</taxon>
        <taxon>Spiralia</taxon>
        <taxon>Lophotrochozoa</taxon>
        <taxon>Platyhelminthes</taxon>
        <taxon>Cestoda</taxon>
        <taxon>Eucestoda</taxon>
        <taxon>Cyclophyllidea</taxon>
        <taxon>Mesocestoididae</taxon>
        <taxon>Mesocestoides</taxon>
    </lineage>
</organism>
<evidence type="ECO:0000256" key="3">
    <source>
        <dbReference type="SAM" id="MobiDB-lite"/>
    </source>
</evidence>
<dbReference type="Gene3D" id="3.30.505.10">
    <property type="entry name" value="SH2 domain"/>
    <property type="match status" value="1"/>
</dbReference>
<dbReference type="PROSITE" id="PS50018">
    <property type="entry name" value="RAS_GTPASE_ACTIV_2"/>
    <property type="match status" value="1"/>
</dbReference>
<dbReference type="PROSITE" id="PS50002">
    <property type="entry name" value="SH3"/>
    <property type="match status" value="1"/>
</dbReference>
<dbReference type="SUPFAM" id="SSF48350">
    <property type="entry name" value="GTPase activation domain, GAP"/>
    <property type="match status" value="1"/>
</dbReference>